<evidence type="ECO:0000313" key="2">
    <source>
        <dbReference type="EMBL" id="PNP76460.1"/>
    </source>
</evidence>
<evidence type="ECO:0000256" key="1">
    <source>
        <dbReference type="SAM" id="SignalP"/>
    </source>
</evidence>
<dbReference type="AlphaFoldDB" id="A0A2K0W2F6"/>
<dbReference type="EMBL" id="MTQA01000146">
    <property type="protein sequence ID" value="PNP76460.1"/>
    <property type="molecule type" value="Genomic_DNA"/>
</dbReference>
<accession>A0A2K0W2F6</accession>
<dbReference type="Proteomes" id="UP000236664">
    <property type="component" value="Unassembled WGS sequence"/>
</dbReference>
<feature type="chain" id="PRO_5014441356" evidence="1">
    <location>
        <begin position="26"/>
        <end position="64"/>
    </location>
</feature>
<evidence type="ECO:0000313" key="3">
    <source>
        <dbReference type="Proteomes" id="UP000236664"/>
    </source>
</evidence>
<sequence>MKYSTISLILATILAVFASIGAIDARSVTQDHTEPPTTTLASSRGVHRATLFTCPAPASITYPP</sequence>
<proteinExistence type="predicted"/>
<protein>
    <submittedName>
        <fullName evidence="2">Uncharacterized protein</fullName>
    </submittedName>
</protein>
<name>A0A2K0W2F6_GIBNY</name>
<reference evidence="2 3" key="1">
    <citation type="submission" date="2017-06" db="EMBL/GenBank/DDBJ databases">
        <title>Genome of Fusarium nygamai isolate CS10214.</title>
        <authorList>
            <person name="Gardiner D.M."/>
            <person name="Obanor F."/>
            <person name="Kazan K."/>
        </authorList>
    </citation>
    <scope>NUCLEOTIDE SEQUENCE [LARGE SCALE GENOMIC DNA]</scope>
    <source>
        <strain evidence="2 3">CS10214</strain>
    </source>
</reference>
<feature type="signal peptide" evidence="1">
    <location>
        <begin position="1"/>
        <end position="25"/>
    </location>
</feature>
<comment type="caution">
    <text evidence="2">The sequence shown here is derived from an EMBL/GenBank/DDBJ whole genome shotgun (WGS) entry which is preliminary data.</text>
</comment>
<keyword evidence="1" id="KW-0732">Signal</keyword>
<gene>
    <name evidence="2" type="ORF">FNYG_10198</name>
</gene>
<organism evidence="2 3">
    <name type="scientific">Gibberella nygamai</name>
    <name type="common">Bean root rot disease fungus</name>
    <name type="synonym">Fusarium nygamai</name>
    <dbReference type="NCBI Taxonomy" id="42673"/>
    <lineage>
        <taxon>Eukaryota</taxon>
        <taxon>Fungi</taxon>
        <taxon>Dikarya</taxon>
        <taxon>Ascomycota</taxon>
        <taxon>Pezizomycotina</taxon>
        <taxon>Sordariomycetes</taxon>
        <taxon>Hypocreomycetidae</taxon>
        <taxon>Hypocreales</taxon>
        <taxon>Nectriaceae</taxon>
        <taxon>Fusarium</taxon>
        <taxon>Fusarium fujikuroi species complex</taxon>
    </lineage>
</organism>
<keyword evidence="3" id="KW-1185">Reference proteome</keyword>